<keyword evidence="1" id="KW-0812">Transmembrane</keyword>
<evidence type="ECO:0008006" key="6">
    <source>
        <dbReference type="Google" id="ProtNLM"/>
    </source>
</evidence>
<feature type="transmembrane region" description="Helical" evidence="1">
    <location>
        <begin position="20"/>
        <end position="44"/>
    </location>
</feature>
<keyword evidence="1" id="KW-1133">Transmembrane helix</keyword>
<evidence type="ECO:0000313" key="5">
    <source>
        <dbReference type="Proteomes" id="UP000612899"/>
    </source>
</evidence>
<dbReference type="InterPro" id="IPR056411">
    <property type="entry name" value="CysS_C"/>
</dbReference>
<sequence>MARVREETTVSYSRAEWALIWLGFPLIGAGAGWGLQAAAGWVAGLAWAPFQGPFKLVASIDQPWATIGALALGAIAGVVVALLAAADVLQVRVGGDTVAVSRGGKPAREFPRASVTGVFQDAKHLVLLGEGTAELLREKHDLTEARLRQAFTAHGWPWLPDGDPWAGQYRRFVDDDPDLPPAANALLKARAVAVSKDDGHDLAELRQELTKLGVVVRDEKKRQYWRLVTD</sequence>
<keyword evidence="5" id="KW-1185">Reference proteome</keyword>
<organism evidence="4 5">
    <name type="scientific">Rhizocola hellebori</name>
    <dbReference type="NCBI Taxonomy" id="1392758"/>
    <lineage>
        <taxon>Bacteria</taxon>
        <taxon>Bacillati</taxon>
        <taxon>Actinomycetota</taxon>
        <taxon>Actinomycetes</taxon>
        <taxon>Micromonosporales</taxon>
        <taxon>Micromonosporaceae</taxon>
        <taxon>Rhizocola</taxon>
    </lineage>
</organism>
<gene>
    <name evidence="4" type="primary">yqeB</name>
    <name evidence="4" type="ORF">Rhe02_21950</name>
</gene>
<dbReference type="Proteomes" id="UP000612899">
    <property type="component" value="Unassembled WGS sequence"/>
</dbReference>
<protein>
    <recommendedName>
        <fullName evidence="6">DUF308 domain-containing protein</fullName>
    </recommendedName>
</protein>
<comment type="caution">
    <text evidence="4">The sequence shown here is derived from an EMBL/GenBank/DDBJ whole genome shotgun (WGS) entry which is preliminary data.</text>
</comment>
<reference evidence="4" key="1">
    <citation type="submission" date="2021-01" db="EMBL/GenBank/DDBJ databases">
        <title>Whole genome shotgun sequence of Rhizocola hellebori NBRC 109834.</title>
        <authorList>
            <person name="Komaki H."/>
            <person name="Tamura T."/>
        </authorList>
    </citation>
    <scope>NUCLEOTIDE SEQUENCE</scope>
    <source>
        <strain evidence="4">NBRC 109834</strain>
    </source>
</reference>
<accession>A0A8J3Q525</accession>
<dbReference type="InterPro" id="IPR057798">
    <property type="entry name" value="PH_YqeB"/>
</dbReference>
<evidence type="ECO:0000259" key="3">
    <source>
        <dbReference type="Pfam" id="PF23494"/>
    </source>
</evidence>
<dbReference type="Pfam" id="PF23493">
    <property type="entry name" value="CysS_C"/>
    <property type="match status" value="1"/>
</dbReference>
<evidence type="ECO:0000313" key="4">
    <source>
        <dbReference type="EMBL" id="GIH04128.1"/>
    </source>
</evidence>
<feature type="domain" description="Cysteinyl-tRNA ligase anticodon binding" evidence="2">
    <location>
        <begin position="176"/>
        <end position="226"/>
    </location>
</feature>
<dbReference type="Pfam" id="PF23494">
    <property type="entry name" value="bPH_10"/>
    <property type="match status" value="1"/>
</dbReference>
<keyword evidence="1" id="KW-0472">Membrane</keyword>
<evidence type="ECO:0000259" key="2">
    <source>
        <dbReference type="Pfam" id="PF23493"/>
    </source>
</evidence>
<dbReference type="AlphaFoldDB" id="A0A8J3Q525"/>
<proteinExistence type="predicted"/>
<evidence type="ECO:0000256" key="1">
    <source>
        <dbReference type="SAM" id="Phobius"/>
    </source>
</evidence>
<feature type="transmembrane region" description="Helical" evidence="1">
    <location>
        <begin position="64"/>
        <end position="85"/>
    </location>
</feature>
<feature type="domain" description="YqeB PH" evidence="3">
    <location>
        <begin position="8"/>
        <end position="158"/>
    </location>
</feature>
<name>A0A8J3Q525_9ACTN</name>
<dbReference type="EMBL" id="BONY01000011">
    <property type="protein sequence ID" value="GIH04128.1"/>
    <property type="molecule type" value="Genomic_DNA"/>
</dbReference>